<evidence type="ECO:0000313" key="1">
    <source>
        <dbReference type="EMBL" id="UYP20644.1"/>
    </source>
</evidence>
<name>A0ACD4DKX4_9NOCA</name>
<proteinExistence type="predicted"/>
<organism evidence="1 2">
    <name type="scientific">Rhodococcus sacchari</name>
    <dbReference type="NCBI Taxonomy" id="2962047"/>
    <lineage>
        <taxon>Bacteria</taxon>
        <taxon>Bacillati</taxon>
        <taxon>Actinomycetota</taxon>
        <taxon>Actinomycetes</taxon>
        <taxon>Mycobacteriales</taxon>
        <taxon>Nocardiaceae</taxon>
        <taxon>Rhodococcus</taxon>
    </lineage>
</organism>
<accession>A0ACD4DKX4</accession>
<dbReference type="Proteomes" id="UP001156484">
    <property type="component" value="Chromosome"/>
</dbReference>
<keyword evidence="2" id="KW-1185">Reference proteome</keyword>
<protein>
    <submittedName>
        <fullName evidence="1">DUF952 domain-containing protein</fullName>
    </submittedName>
</protein>
<reference evidence="1" key="1">
    <citation type="submission" date="2022-10" db="EMBL/GenBank/DDBJ databases">
        <title>Rhodococcus ferula Z13 complete genome.</title>
        <authorList>
            <person name="Long X."/>
            <person name="Zang M."/>
        </authorList>
    </citation>
    <scope>NUCLEOTIDE SEQUENCE</scope>
    <source>
        <strain evidence="1">Z13</strain>
    </source>
</reference>
<dbReference type="EMBL" id="CP107551">
    <property type="protein sequence ID" value="UYP20644.1"/>
    <property type="molecule type" value="Genomic_DNA"/>
</dbReference>
<evidence type="ECO:0000313" key="2">
    <source>
        <dbReference type="Proteomes" id="UP001156484"/>
    </source>
</evidence>
<sequence>MTATLLHICSRDDWESARGSGAVTPPSLETEGFVHLSTPDQVHLPANRLFAGRTDLLLLHVDPARLTDPVRYEPGVPGDPESMRFPHLYGPLPVAAVVDVTTFEPGADGRFAAPAVPATTENASEG</sequence>
<gene>
    <name evidence="1" type="ORF">OED52_09055</name>
</gene>